<feature type="domain" description="TMEM205-like" evidence="6">
    <location>
        <begin position="8"/>
        <end position="100"/>
    </location>
</feature>
<dbReference type="InterPro" id="IPR025423">
    <property type="entry name" value="TMEM205-like"/>
</dbReference>
<keyword evidence="2 5" id="KW-0812">Transmembrane</keyword>
<name>A0ABQ6X9L2_9GAMM</name>
<evidence type="ECO:0000256" key="3">
    <source>
        <dbReference type="ARBA" id="ARBA00022989"/>
    </source>
</evidence>
<dbReference type="RefSeq" id="WP_153842928.1">
    <property type="nucleotide sequence ID" value="NZ_CP048602.1"/>
</dbReference>
<evidence type="ECO:0000256" key="2">
    <source>
        <dbReference type="ARBA" id="ARBA00022692"/>
    </source>
</evidence>
<comment type="caution">
    <text evidence="7">The sequence shown here is derived from an EMBL/GenBank/DDBJ whole genome shotgun (WGS) entry which is preliminary data.</text>
</comment>
<evidence type="ECO:0000259" key="6">
    <source>
        <dbReference type="Pfam" id="PF13664"/>
    </source>
</evidence>
<keyword evidence="4 5" id="KW-0472">Membrane</keyword>
<keyword evidence="8" id="KW-1185">Reference proteome</keyword>
<organism evidence="7 8">
    <name type="scientific">Vreelandella piezotolerans</name>
    <dbReference type="NCBI Taxonomy" id="2609667"/>
    <lineage>
        <taxon>Bacteria</taxon>
        <taxon>Pseudomonadati</taxon>
        <taxon>Pseudomonadota</taxon>
        <taxon>Gammaproteobacteria</taxon>
        <taxon>Oceanospirillales</taxon>
        <taxon>Halomonadaceae</taxon>
        <taxon>Vreelandella</taxon>
    </lineage>
</organism>
<feature type="transmembrane region" description="Helical" evidence="5">
    <location>
        <begin position="6"/>
        <end position="32"/>
    </location>
</feature>
<comment type="subcellular location">
    <subcellularLocation>
        <location evidence="1">Membrane</location>
    </subcellularLocation>
</comment>
<accession>A0ABQ6X9L2</accession>
<reference evidence="7 8" key="1">
    <citation type="submission" date="2019-09" db="EMBL/GenBank/DDBJ databases">
        <title>The Halomonas whole genome shotgun (WGS).</title>
        <authorList>
            <person name="Xie Z."/>
        </authorList>
    </citation>
    <scope>NUCLEOTIDE SEQUENCE [LARGE SCALE GENOMIC DNA]</scope>
    <source>
        <strain evidence="7 8">NBT06E8</strain>
    </source>
</reference>
<keyword evidence="3 5" id="KW-1133">Transmembrane helix</keyword>
<feature type="transmembrane region" description="Helical" evidence="5">
    <location>
        <begin position="109"/>
        <end position="127"/>
    </location>
</feature>
<evidence type="ECO:0000256" key="5">
    <source>
        <dbReference type="SAM" id="Phobius"/>
    </source>
</evidence>
<evidence type="ECO:0000256" key="1">
    <source>
        <dbReference type="ARBA" id="ARBA00004370"/>
    </source>
</evidence>
<gene>
    <name evidence="7" type="ORF">F1978_07010</name>
</gene>
<proteinExistence type="predicted"/>
<dbReference type="Pfam" id="PF13664">
    <property type="entry name" value="DUF4149"/>
    <property type="match status" value="1"/>
</dbReference>
<sequence length="130" mass="14252">MLNLVSLWLTAILFGGMSLFSFGLAAFLLSVLPNDTARATLRRAFPPFYLFVLVVSMLTALLMWRIDYVSSILMATIALSVIPTRQALMPAINRATDSGQHARFKRLHGLSVAIGLAHIALSGYVLARFV</sequence>
<dbReference type="EMBL" id="VWRT01000005">
    <property type="protein sequence ID" value="KAE8438696.1"/>
    <property type="molecule type" value="Genomic_DNA"/>
</dbReference>
<evidence type="ECO:0000256" key="4">
    <source>
        <dbReference type="ARBA" id="ARBA00023136"/>
    </source>
</evidence>
<feature type="transmembrane region" description="Helical" evidence="5">
    <location>
        <begin position="44"/>
        <end position="62"/>
    </location>
</feature>
<evidence type="ECO:0000313" key="8">
    <source>
        <dbReference type="Proteomes" id="UP000466130"/>
    </source>
</evidence>
<dbReference type="Proteomes" id="UP000466130">
    <property type="component" value="Unassembled WGS sequence"/>
</dbReference>
<protein>
    <submittedName>
        <fullName evidence="7">DUF4149 domain-containing protein</fullName>
    </submittedName>
</protein>
<evidence type="ECO:0000313" key="7">
    <source>
        <dbReference type="EMBL" id="KAE8438696.1"/>
    </source>
</evidence>